<proteinExistence type="predicted"/>
<dbReference type="EMBL" id="JAEUBG010002926">
    <property type="protein sequence ID" value="KAH3683840.1"/>
    <property type="molecule type" value="Genomic_DNA"/>
</dbReference>
<accession>A0A9P8TM75</accession>
<evidence type="ECO:0000313" key="1">
    <source>
        <dbReference type="EMBL" id="KAH3683840.1"/>
    </source>
</evidence>
<gene>
    <name evidence="1" type="ORF">WICPIJ_005214</name>
</gene>
<organism evidence="1 2">
    <name type="scientific">Wickerhamomyces pijperi</name>
    <name type="common">Yeast</name>
    <name type="synonym">Pichia pijperi</name>
    <dbReference type="NCBI Taxonomy" id="599730"/>
    <lineage>
        <taxon>Eukaryota</taxon>
        <taxon>Fungi</taxon>
        <taxon>Dikarya</taxon>
        <taxon>Ascomycota</taxon>
        <taxon>Saccharomycotina</taxon>
        <taxon>Saccharomycetes</taxon>
        <taxon>Phaffomycetales</taxon>
        <taxon>Wickerhamomycetaceae</taxon>
        <taxon>Wickerhamomyces</taxon>
    </lineage>
</organism>
<name>A0A9P8TM75_WICPI</name>
<keyword evidence="2" id="KW-1185">Reference proteome</keyword>
<protein>
    <submittedName>
        <fullName evidence="1">Uncharacterized protein</fullName>
    </submittedName>
</protein>
<comment type="caution">
    <text evidence="1">The sequence shown here is derived from an EMBL/GenBank/DDBJ whole genome shotgun (WGS) entry which is preliminary data.</text>
</comment>
<reference evidence="1" key="1">
    <citation type="journal article" date="2021" name="Open Biol.">
        <title>Shared evolutionary footprints suggest mitochondrial oxidative damage underlies multiple complex I losses in fungi.</title>
        <authorList>
            <person name="Schikora-Tamarit M.A."/>
            <person name="Marcet-Houben M."/>
            <person name="Nosek J."/>
            <person name="Gabaldon T."/>
        </authorList>
    </citation>
    <scope>NUCLEOTIDE SEQUENCE</scope>
    <source>
        <strain evidence="1">CBS2887</strain>
    </source>
</reference>
<sequence>MRTNTKVQIQFAMFYKAKDRQQSIWECIDSMEISVEEGKLTVHLYEQLFAMSMSLHSKAKFRGLPFFSDSDLRIDRDNLLNIDSHSKAEGHKYRGEWVGQIYY</sequence>
<reference evidence="1" key="2">
    <citation type="submission" date="2021-01" db="EMBL/GenBank/DDBJ databases">
        <authorList>
            <person name="Schikora-Tamarit M.A."/>
        </authorList>
    </citation>
    <scope>NUCLEOTIDE SEQUENCE</scope>
    <source>
        <strain evidence="1">CBS2887</strain>
    </source>
</reference>
<dbReference type="Proteomes" id="UP000774326">
    <property type="component" value="Unassembled WGS sequence"/>
</dbReference>
<evidence type="ECO:0000313" key="2">
    <source>
        <dbReference type="Proteomes" id="UP000774326"/>
    </source>
</evidence>
<dbReference type="AlphaFoldDB" id="A0A9P8TM75"/>